<dbReference type="Pfam" id="PF08477">
    <property type="entry name" value="Roc"/>
    <property type="match status" value="1"/>
</dbReference>
<keyword evidence="3" id="KW-0449">Lipoprotein</keyword>
<dbReference type="InterPro" id="IPR027417">
    <property type="entry name" value="P-loop_NTPase"/>
</dbReference>
<proteinExistence type="predicted"/>
<evidence type="ECO:0000256" key="2">
    <source>
        <dbReference type="ARBA" id="ARBA00023134"/>
    </source>
</evidence>
<evidence type="ECO:0000313" key="4">
    <source>
        <dbReference type="EMBL" id="ELP89911.1"/>
    </source>
</evidence>
<keyword evidence="5" id="KW-1185">Reference proteome</keyword>
<dbReference type="InterPro" id="IPR050227">
    <property type="entry name" value="Rab"/>
</dbReference>
<dbReference type="Gene3D" id="3.40.50.300">
    <property type="entry name" value="P-loop containing nucleotide triphosphate hydrolases"/>
    <property type="match status" value="1"/>
</dbReference>
<gene>
    <name evidence="4" type="ORF">EIN_473190</name>
</gene>
<dbReference type="OrthoDB" id="1436450at2759"/>
<dbReference type="PRINTS" id="PR00449">
    <property type="entry name" value="RASTRNSFRMNG"/>
</dbReference>
<accession>A0A0A1U6H7</accession>
<protein>
    <submittedName>
        <fullName evidence="4">Uncharacterized protein</fullName>
    </submittedName>
</protein>
<evidence type="ECO:0000256" key="3">
    <source>
        <dbReference type="ARBA" id="ARBA00023288"/>
    </source>
</evidence>
<dbReference type="Proteomes" id="UP000014680">
    <property type="component" value="Unassembled WGS sequence"/>
</dbReference>
<keyword evidence="1" id="KW-0547">Nucleotide-binding</keyword>
<keyword evidence="2" id="KW-0342">GTP-binding</keyword>
<name>A0A0A1U6H7_ENTIV</name>
<dbReference type="GeneID" id="14888883"/>
<dbReference type="AlphaFoldDB" id="A0A0A1U6H7"/>
<dbReference type="RefSeq" id="XP_004256682.1">
    <property type="nucleotide sequence ID" value="XM_004256634.1"/>
</dbReference>
<dbReference type="PANTHER" id="PTHR47977">
    <property type="entry name" value="RAS-RELATED PROTEIN RAB"/>
    <property type="match status" value="1"/>
</dbReference>
<evidence type="ECO:0000313" key="5">
    <source>
        <dbReference type="Proteomes" id="UP000014680"/>
    </source>
</evidence>
<dbReference type="VEuPathDB" id="AmoebaDB:EIN_473190"/>
<evidence type="ECO:0000256" key="1">
    <source>
        <dbReference type="ARBA" id="ARBA00022741"/>
    </source>
</evidence>
<sequence length="91" mass="10479">MSIIVKTCFLGDPQTGKTTIIEQTQHRGPLDDVYVATVGVDFTVKMYIIDRVMIKAQFWDLSGQERFRNICNAYLNINIKTIYRIVLCVFS</sequence>
<dbReference type="GO" id="GO:0005525">
    <property type="term" value="F:GTP binding"/>
    <property type="evidence" value="ECO:0007669"/>
    <property type="project" value="UniProtKB-KW"/>
</dbReference>
<dbReference type="SUPFAM" id="SSF52540">
    <property type="entry name" value="P-loop containing nucleoside triphosphate hydrolases"/>
    <property type="match status" value="1"/>
</dbReference>
<organism evidence="4 5">
    <name type="scientific">Entamoeba invadens IP1</name>
    <dbReference type="NCBI Taxonomy" id="370355"/>
    <lineage>
        <taxon>Eukaryota</taxon>
        <taxon>Amoebozoa</taxon>
        <taxon>Evosea</taxon>
        <taxon>Archamoebae</taxon>
        <taxon>Mastigamoebida</taxon>
        <taxon>Entamoebidae</taxon>
        <taxon>Entamoeba</taxon>
    </lineage>
</organism>
<dbReference type="KEGG" id="eiv:EIN_473190"/>
<dbReference type="EMBL" id="KB206559">
    <property type="protein sequence ID" value="ELP89911.1"/>
    <property type="molecule type" value="Genomic_DNA"/>
</dbReference>
<reference evidence="4" key="1">
    <citation type="submission" date="2012-10" db="EMBL/GenBank/DDBJ databases">
        <authorList>
            <person name="Zafar N."/>
            <person name="Inman J."/>
            <person name="Hall N."/>
            <person name="Lorenzi H."/>
            <person name="Caler E."/>
        </authorList>
    </citation>
    <scope>NUCLEOTIDE SEQUENCE [LARGE SCALE GENOMIC DNA]</scope>
    <source>
        <strain evidence="4">IP1</strain>
    </source>
</reference>